<keyword evidence="1" id="KW-0472">Membrane</keyword>
<dbReference type="EMBL" id="CAJNDS010002543">
    <property type="protein sequence ID" value="CAE7519630.1"/>
    <property type="molecule type" value="Genomic_DNA"/>
</dbReference>
<feature type="domain" description="MOSC" evidence="2">
    <location>
        <begin position="39"/>
        <end position="202"/>
    </location>
</feature>
<dbReference type="InterPro" id="IPR011037">
    <property type="entry name" value="Pyrv_Knase-like_insert_dom_sf"/>
</dbReference>
<dbReference type="Proteomes" id="UP000604046">
    <property type="component" value="Unassembled WGS sequence"/>
</dbReference>
<dbReference type="Pfam" id="PF03473">
    <property type="entry name" value="MOSC"/>
    <property type="match status" value="1"/>
</dbReference>
<gene>
    <name evidence="3" type="ORF">SNAT2548_LOCUS29082</name>
</gene>
<dbReference type="Gene3D" id="2.40.33.20">
    <property type="entry name" value="PK beta-barrel domain-like"/>
    <property type="match status" value="1"/>
</dbReference>
<name>A0A812TEN4_9DINO</name>
<dbReference type="InterPro" id="IPR005302">
    <property type="entry name" value="MoCF_Sase_C"/>
</dbReference>
<dbReference type="OrthoDB" id="5390at2759"/>
<dbReference type="GO" id="GO:0030151">
    <property type="term" value="F:molybdenum ion binding"/>
    <property type="evidence" value="ECO:0007669"/>
    <property type="project" value="InterPro"/>
</dbReference>
<evidence type="ECO:0000313" key="3">
    <source>
        <dbReference type="EMBL" id="CAE7519630.1"/>
    </source>
</evidence>
<protein>
    <recommendedName>
        <fullName evidence="2">MOSC domain-containing protein</fullName>
    </recommendedName>
</protein>
<keyword evidence="1" id="KW-0812">Transmembrane</keyword>
<keyword evidence="4" id="KW-1185">Reference proteome</keyword>
<evidence type="ECO:0000259" key="2">
    <source>
        <dbReference type="PROSITE" id="PS51340"/>
    </source>
</evidence>
<keyword evidence="1" id="KW-1133">Transmembrane helix</keyword>
<dbReference type="PROSITE" id="PS51340">
    <property type="entry name" value="MOSC"/>
    <property type="match status" value="1"/>
</dbReference>
<sequence>MAVPSLQARVACRLLRQPEEGDLVLGGSSDPKRPIFQRSRCKQEAVNVGLGGLENSVSFGNSVRFSQAGGQAQDAKDRAILVQTAGNVEALLSAGLSLRAPLDKESLNPGAFGENLFLDSGLSSETLCVGDELECWRNDAQQPLRLQVSSPRLPCQKVDQMLGKTFTADGVRAHCARTGRAGFFLRTLVPGDLREGDILQLAARPNPDWTLSRVSSLMYGNRKVVMEYSMRGREAAKNGHTPVISKEEFMGTEQELRELAALPELSIFEWKEYAVRALDGAPIGRYRRRQSLALPLVLTLGVAATLAVALIVQRRSTAK</sequence>
<comment type="caution">
    <text evidence="3">The sequence shown here is derived from an EMBL/GenBank/DDBJ whole genome shotgun (WGS) entry which is preliminary data.</text>
</comment>
<dbReference type="SUPFAM" id="SSF50800">
    <property type="entry name" value="PK beta-barrel domain-like"/>
    <property type="match status" value="1"/>
</dbReference>
<dbReference type="AlphaFoldDB" id="A0A812TEN4"/>
<dbReference type="GO" id="GO:0030170">
    <property type="term" value="F:pyridoxal phosphate binding"/>
    <property type="evidence" value="ECO:0007669"/>
    <property type="project" value="InterPro"/>
</dbReference>
<evidence type="ECO:0000256" key="1">
    <source>
        <dbReference type="SAM" id="Phobius"/>
    </source>
</evidence>
<accession>A0A812TEN4</accession>
<reference evidence="3" key="1">
    <citation type="submission" date="2021-02" db="EMBL/GenBank/DDBJ databases">
        <authorList>
            <person name="Dougan E. K."/>
            <person name="Rhodes N."/>
            <person name="Thang M."/>
            <person name="Chan C."/>
        </authorList>
    </citation>
    <scope>NUCLEOTIDE SEQUENCE</scope>
</reference>
<organism evidence="3 4">
    <name type="scientific">Symbiodinium natans</name>
    <dbReference type="NCBI Taxonomy" id="878477"/>
    <lineage>
        <taxon>Eukaryota</taxon>
        <taxon>Sar</taxon>
        <taxon>Alveolata</taxon>
        <taxon>Dinophyceae</taxon>
        <taxon>Suessiales</taxon>
        <taxon>Symbiodiniaceae</taxon>
        <taxon>Symbiodinium</taxon>
    </lineage>
</organism>
<dbReference type="GO" id="GO:0003824">
    <property type="term" value="F:catalytic activity"/>
    <property type="evidence" value="ECO:0007669"/>
    <property type="project" value="InterPro"/>
</dbReference>
<evidence type="ECO:0000313" key="4">
    <source>
        <dbReference type="Proteomes" id="UP000604046"/>
    </source>
</evidence>
<dbReference type="InterPro" id="IPR052353">
    <property type="entry name" value="Benzoxazolinone_Detox_Enz"/>
</dbReference>
<dbReference type="PANTHER" id="PTHR30212">
    <property type="entry name" value="PROTEIN YIIM"/>
    <property type="match status" value="1"/>
</dbReference>
<dbReference type="PANTHER" id="PTHR30212:SF2">
    <property type="entry name" value="PROTEIN YIIM"/>
    <property type="match status" value="1"/>
</dbReference>
<proteinExistence type="predicted"/>
<feature type="transmembrane region" description="Helical" evidence="1">
    <location>
        <begin position="292"/>
        <end position="312"/>
    </location>
</feature>